<accession>A0ABD3I1D4</accession>
<organism evidence="5 6">
    <name type="scientific">Riccia sorocarpa</name>
    <dbReference type="NCBI Taxonomy" id="122646"/>
    <lineage>
        <taxon>Eukaryota</taxon>
        <taxon>Viridiplantae</taxon>
        <taxon>Streptophyta</taxon>
        <taxon>Embryophyta</taxon>
        <taxon>Marchantiophyta</taxon>
        <taxon>Marchantiopsida</taxon>
        <taxon>Marchantiidae</taxon>
        <taxon>Marchantiales</taxon>
        <taxon>Ricciaceae</taxon>
        <taxon>Riccia</taxon>
    </lineage>
</organism>
<dbReference type="EMBL" id="JBJQOH010000002">
    <property type="protein sequence ID" value="KAL3697503.1"/>
    <property type="molecule type" value="Genomic_DNA"/>
</dbReference>
<keyword evidence="2" id="KW-0131">Cell cycle</keyword>
<evidence type="ECO:0000313" key="6">
    <source>
        <dbReference type="Proteomes" id="UP001633002"/>
    </source>
</evidence>
<dbReference type="CDD" id="cd08767">
    <property type="entry name" value="Cdt1_c"/>
    <property type="match status" value="1"/>
</dbReference>
<dbReference type="PANTHER" id="PTHR28637">
    <property type="entry name" value="DNA REPLICATION FACTOR CDT1"/>
    <property type="match status" value="1"/>
</dbReference>
<evidence type="ECO:0000256" key="2">
    <source>
        <dbReference type="ARBA" id="ARBA00023306"/>
    </source>
</evidence>
<gene>
    <name evidence="5" type="ORF">R1sor_011579</name>
</gene>
<evidence type="ECO:0000313" key="5">
    <source>
        <dbReference type="EMBL" id="KAL3697503.1"/>
    </source>
</evidence>
<protein>
    <recommendedName>
        <fullName evidence="4">DNA replication factor Cdt1 C-terminal domain-containing protein</fullName>
    </recommendedName>
</protein>
<evidence type="ECO:0000256" key="1">
    <source>
        <dbReference type="ARBA" id="ARBA00008356"/>
    </source>
</evidence>
<evidence type="ECO:0000259" key="4">
    <source>
        <dbReference type="Pfam" id="PF16679"/>
    </source>
</evidence>
<feature type="compositionally biased region" description="Polar residues" evidence="3">
    <location>
        <begin position="94"/>
        <end position="121"/>
    </location>
</feature>
<dbReference type="Proteomes" id="UP001633002">
    <property type="component" value="Unassembled WGS sequence"/>
</dbReference>
<feature type="compositionally biased region" description="Low complexity" evidence="3">
    <location>
        <begin position="161"/>
        <end position="179"/>
    </location>
</feature>
<feature type="compositionally biased region" description="Polar residues" evidence="3">
    <location>
        <begin position="135"/>
        <end position="152"/>
    </location>
</feature>
<sequence length="460" mass="50244">MPNTPYTGGITGIYSPPECHTPAFLSPSRGYQYSQVCETLKRKEASPSDSAAPVTRSQGTMRSLRFGSPMRPPRLPPTGSSNQPEGPAPRTPQVGMTSVEVTPSKPSHFQSPSSRNSTSAVVATPEPNPTLVEASYSSPLKPQRSRALQFSTPEKGHDGGAPSAAAKSSSTPISSSKIPEGATTGGITKPPSFMSPPKAQTLRAPKNESHLQPNTNLNLYAGLTLDIPCETPEVNVVVSEARVKAESFATPVKEAPFEVSKVSEADLAIIDILPPELVNSVREKERKMKDENTKELMLQKKRQQVLASLPKMFNQLRWIFQSMKRTVLPRSELIKNVLSTNPDITDRFAVEERLKLLTELAPDWITKQPSANGDYIYRINKNANDGYEPEAVERLATSLGDTLEICLVPDMYYKEDEYADAIAAIASLEVRSSSDFCSISSSVLFNSGLLRTKWLPLQLV</sequence>
<dbReference type="InterPro" id="IPR032054">
    <property type="entry name" value="Cdt1_C"/>
</dbReference>
<dbReference type="Pfam" id="PF16679">
    <property type="entry name" value="CDT1_C"/>
    <property type="match status" value="1"/>
</dbReference>
<dbReference type="InterPro" id="IPR045173">
    <property type="entry name" value="Cdt1"/>
</dbReference>
<name>A0ABD3I1D4_9MARC</name>
<dbReference type="PANTHER" id="PTHR28637:SF1">
    <property type="entry name" value="DNA REPLICATION FACTOR CDT1"/>
    <property type="match status" value="1"/>
</dbReference>
<keyword evidence="6" id="KW-1185">Reference proteome</keyword>
<dbReference type="Gene3D" id="1.10.10.1420">
    <property type="entry name" value="DNA replication factor Cdt1, C-terminal WH domain"/>
    <property type="match status" value="1"/>
</dbReference>
<dbReference type="AlphaFoldDB" id="A0ABD3I1D4"/>
<comment type="caution">
    <text evidence="5">The sequence shown here is derived from an EMBL/GenBank/DDBJ whole genome shotgun (WGS) entry which is preliminary data.</text>
</comment>
<feature type="region of interest" description="Disordered" evidence="3">
    <location>
        <begin position="40"/>
        <end position="213"/>
    </location>
</feature>
<reference evidence="5 6" key="1">
    <citation type="submission" date="2024-09" db="EMBL/GenBank/DDBJ databases">
        <title>Chromosome-scale assembly of Riccia sorocarpa.</title>
        <authorList>
            <person name="Paukszto L."/>
        </authorList>
    </citation>
    <scope>NUCLEOTIDE SEQUENCE [LARGE SCALE GENOMIC DNA]</scope>
    <source>
        <strain evidence="5">LP-2024</strain>
        <tissue evidence="5">Aerial parts of the thallus</tissue>
    </source>
</reference>
<feature type="domain" description="DNA replication factor Cdt1 C-terminal" evidence="4">
    <location>
        <begin position="277"/>
        <end position="366"/>
    </location>
</feature>
<comment type="similarity">
    <text evidence="1">Belongs to the Cdt1 family.</text>
</comment>
<evidence type="ECO:0000256" key="3">
    <source>
        <dbReference type="SAM" id="MobiDB-lite"/>
    </source>
</evidence>
<proteinExistence type="inferred from homology"/>
<dbReference type="InterPro" id="IPR038090">
    <property type="entry name" value="Cdt1_C_WH_dom_sf"/>
</dbReference>